<evidence type="ECO:0000313" key="1">
    <source>
        <dbReference type="Proteomes" id="UP000095283"/>
    </source>
</evidence>
<dbReference type="WBParaSite" id="Hba_14409">
    <property type="protein sequence ID" value="Hba_14409"/>
    <property type="gene ID" value="Hba_14409"/>
</dbReference>
<dbReference type="Proteomes" id="UP000095283">
    <property type="component" value="Unplaced"/>
</dbReference>
<keyword evidence="1" id="KW-1185">Reference proteome</keyword>
<organism evidence="1 2">
    <name type="scientific">Heterorhabditis bacteriophora</name>
    <name type="common">Entomopathogenic nematode worm</name>
    <dbReference type="NCBI Taxonomy" id="37862"/>
    <lineage>
        <taxon>Eukaryota</taxon>
        <taxon>Metazoa</taxon>
        <taxon>Ecdysozoa</taxon>
        <taxon>Nematoda</taxon>
        <taxon>Chromadorea</taxon>
        <taxon>Rhabditida</taxon>
        <taxon>Rhabditina</taxon>
        <taxon>Rhabditomorpha</taxon>
        <taxon>Strongyloidea</taxon>
        <taxon>Heterorhabditidae</taxon>
        <taxon>Heterorhabditis</taxon>
    </lineage>
</organism>
<protein>
    <submittedName>
        <fullName evidence="2">Uncharacterized protein</fullName>
    </submittedName>
</protein>
<reference evidence="2" key="1">
    <citation type="submission" date="2016-11" db="UniProtKB">
        <authorList>
            <consortium name="WormBaseParasite"/>
        </authorList>
    </citation>
    <scope>IDENTIFICATION</scope>
</reference>
<sequence length="118" mass="13436">MSALIDQQFMRKFRIREEKLGLCPEGAVCHYSVHQTVAYSSFTDSTPRTPIGDIIFASLPSDFQSSSLADAAFEDVKIYKFSWNSHATFYTLQISLRNNCLKKFPKKMIAKFPNTSIN</sequence>
<evidence type="ECO:0000313" key="2">
    <source>
        <dbReference type="WBParaSite" id="Hba_14409"/>
    </source>
</evidence>
<accession>A0A1I7XAL9</accession>
<dbReference type="AlphaFoldDB" id="A0A1I7XAL9"/>
<proteinExistence type="predicted"/>
<name>A0A1I7XAL9_HETBA</name>